<sequence length="606" mass="67267">MHKMNDHRQNSLLTNRVSFGLRSPDTTSTKDIDFQAYLKRMKEMANNKDNKPEHSSHDMYVFDPDIIDLTMLPPPATPDELDCALPVPINVPPISFADSVEKLDKLCGLSEEHDLEEFLARVTVPPPTLKLTPSVELTPEEINSFIIPPPPTGSSAEKKQQSNTETKNEDEFPRYQNKDEVDYPSGRSNTNSNVIEYATIDRRGPFSCCSKGKSEKIDNTSKDSDCIQLPPRRCSDEKPPDRPPKIIPQERARSHSLTNNTLRTFSEYPPKLPPRVDNNHLAPAHLFLPPKKPPLPPVPALDVLRLKKNIPAQTKQSSEVRTAGIGSPHLQRSRNAYSELDGSCGDIKDKTNVLKQTTAVSTPTSPHLGRGFHFSTVTKSRESPPSSPLLHHKGNSRANSYNSYDIKSRIATFELKRNDHEYQLSNGNASQSSPVRNGCTSTRENLLAKTDVAMASLLVRLDQVAAQCSAAQVHGGGTLISEEKFQVAKEELISQSLQLVTSSKMLVIAMSDPTLPDLPENLAICLTILRRLTELCQDMTNHTTAPLQTRNLILKVHDVTATFRKLITSNIDRSSQQLIEEQLAAQAEGLANVLATLLRILRVFSP</sequence>
<dbReference type="EMBL" id="JARQZJ010000071">
    <property type="protein sequence ID" value="KAK9881979.1"/>
    <property type="molecule type" value="Genomic_DNA"/>
</dbReference>
<protein>
    <recommendedName>
        <fullName evidence="4">F-actin binding domain-containing protein</fullName>
    </recommendedName>
</protein>
<organism evidence="2 3">
    <name type="scientific">Henosepilachna vigintioctopunctata</name>
    <dbReference type="NCBI Taxonomy" id="420089"/>
    <lineage>
        <taxon>Eukaryota</taxon>
        <taxon>Metazoa</taxon>
        <taxon>Ecdysozoa</taxon>
        <taxon>Arthropoda</taxon>
        <taxon>Hexapoda</taxon>
        <taxon>Insecta</taxon>
        <taxon>Pterygota</taxon>
        <taxon>Neoptera</taxon>
        <taxon>Endopterygota</taxon>
        <taxon>Coleoptera</taxon>
        <taxon>Polyphaga</taxon>
        <taxon>Cucujiformia</taxon>
        <taxon>Coccinelloidea</taxon>
        <taxon>Coccinellidae</taxon>
        <taxon>Epilachninae</taxon>
        <taxon>Epilachnini</taxon>
        <taxon>Henosepilachna</taxon>
    </lineage>
</organism>
<dbReference type="Proteomes" id="UP001431783">
    <property type="component" value="Unassembled WGS sequence"/>
</dbReference>
<evidence type="ECO:0000256" key="1">
    <source>
        <dbReference type="SAM" id="MobiDB-lite"/>
    </source>
</evidence>
<feature type="region of interest" description="Disordered" evidence="1">
    <location>
        <begin position="208"/>
        <end position="247"/>
    </location>
</feature>
<evidence type="ECO:0000313" key="3">
    <source>
        <dbReference type="Proteomes" id="UP001431783"/>
    </source>
</evidence>
<feature type="compositionally biased region" description="Basic and acidic residues" evidence="1">
    <location>
        <begin position="212"/>
        <end position="225"/>
    </location>
</feature>
<reference evidence="2 3" key="1">
    <citation type="submission" date="2023-03" db="EMBL/GenBank/DDBJ databases">
        <title>Genome insight into feeding habits of ladybird beetles.</title>
        <authorList>
            <person name="Li H.-S."/>
            <person name="Huang Y.-H."/>
            <person name="Pang H."/>
        </authorList>
    </citation>
    <scope>NUCLEOTIDE SEQUENCE [LARGE SCALE GENOMIC DNA]</scope>
    <source>
        <strain evidence="2">SYSU_2023b</strain>
        <tissue evidence="2">Whole body</tissue>
    </source>
</reference>
<accession>A0AAW1UMF7</accession>
<proteinExistence type="predicted"/>
<feature type="region of interest" description="Disordered" evidence="1">
    <location>
        <begin position="143"/>
        <end position="191"/>
    </location>
</feature>
<evidence type="ECO:0008006" key="4">
    <source>
        <dbReference type="Google" id="ProtNLM"/>
    </source>
</evidence>
<feature type="region of interest" description="Disordered" evidence="1">
    <location>
        <begin position="377"/>
        <end position="401"/>
    </location>
</feature>
<feature type="compositionally biased region" description="Basic and acidic residues" evidence="1">
    <location>
        <begin position="233"/>
        <end position="247"/>
    </location>
</feature>
<dbReference type="AlphaFoldDB" id="A0AAW1UMF7"/>
<name>A0AAW1UMF7_9CUCU</name>
<comment type="caution">
    <text evidence="2">The sequence shown here is derived from an EMBL/GenBank/DDBJ whole genome shotgun (WGS) entry which is preliminary data.</text>
</comment>
<keyword evidence="3" id="KW-1185">Reference proteome</keyword>
<feature type="compositionally biased region" description="Basic and acidic residues" evidence="1">
    <location>
        <begin position="156"/>
        <end position="181"/>
    </location>
</feature>
<evidence type="ECO:0000313" key="2">
    <source>
        <dbReference type="EMBL" id="KAK9881979.1"/>
    </source>
</evidence>
<gene>
    <name evidence="2" type="ORF">WA026_018168</name>
</gene>